<comment type="caution">
    <text evidence="2">The sequence shown here is derived from an EMBL/GenBank/DDBJ whole genome shotgun (WGS) entry which is preliminary data.</text>
</comment>
<feature type="transmembrane region" description="Helical" evidence="1">
    <location>
        <begin position="72"/>
        <end position="97"/>
    </location>
</feature>
<keyword evidence="1" id="KW-1133">Transmembrane helix</keyword>
<keyword evidence="1" id="KW-0812">Transmembrane</keyword>
<dbReference type="AlphaFoldDB" id="A0A9W6FE79"/>
<protein>
    <submittedName>
        <fullName evidence="2">Uncharacterized protein</fullName>
    </submittedName>
</protein>
<organism evidence="2 3">
    <name type="scientific">Sellimonas catena</name>
    <dbReference type="NCBI Taxonomy" id="2994035"/>
    <lineage>
        <taxon>Bacteria</taxon>
        <taxon>Bacillati</taxon>
        <taxon>Bacillota</taxon>
        <taxon>Clostridia</taxon>
        <taxon>Lachnospirales</taxon>
        <taxon>Lachnospiraceae</taxon>
        <taxon>Sellimonas</taxon>
    </lineage>
</organism>
<keyword evidence="3" id="KW-1185">Reference proteome</keyword>
<feature type="transmembrane region" description="Helical" evidence="1">
    <location>
        <begin position="27"/>
        <end position="52"/>
    </location>
</feature>
<evidence type="ECO:0000256" key="1">
    <source>
        <dbReference type="SAM" id="Phobius"/>
    </source>
</evidence>
<gene>
    <name evidence="2" type="ORF">Selli1_35420</name>
</gene>
<evidence type="ECO:0000313" key="3">
    <source>
        <dbReference type="Proteomes" id="UP001145145"/>
    </source>
</evidence>
<sequence length="104" mass="11695">MKNNDSKLYLKLFSLLKLETTTKYGRINLGGVLIIAVFCLLYTVGDGIGYILSVAENLVKSIALKQDIYHKYASVSVIEVVIPILIAFISCLVFLAWHEMKKKK</sequence>
<accession>A0A9W6FE79</accession>
<name>A0A9W6FE79_9FIRM</name>
<keyword evidence="1" id="KW-0472">Membrane</keyword>
<proteinExistence type="predicted"/>
<dbReference type="Proteomes" id="UP001145145">
    <property type="component" value="Unassembled WGS sequence"/>
</dbReference>
<dbReference type="RefSeq" id="WP_281874445.1">
    <property type="nucleotide sequence ID" value="NZ_BSBO01000077.1"/>
</dbReference>
<evidence type="ECO:0000313" key="2">
    <source>
        <dbReference type="EMBL" id="GLG06368.1"/>
    </source>
</evidence>
<reference evidence="2 3" key="1">
    <citation type="journal article" date="2023" name="Int. J. Syst. Evol. Microbiol.">
        <title>Sellimonas catena sp. nov., isolated from human faeces.</title>
        <authorList>
            <person name="Hisatomi A."/>
            <person name="Ohkuma M."/>
            <person name="Sakamoto M."/>
        </authorList>
    </citation>
    <scope>NUCLEOTIDE SEQUENCE [LARGE SCALE GENOMIC DNA]</scope>
    <source>
        <strain evidence="2 3">12EGH17</strain>
    </source>
</reference>
<dbReference type="EMBL" id="BSBO01000077">
    <property type="protein sequence ID" value="GLG06368.1"/>
    <property type="molecule type" value="Genomic_DNA"/>
</dbReference>